<gene>
    <name evidence="3" type="ORF">OF122_05690</name>
</gene>
<evidence type="ECO:0000313" key="3">
    <source>
        <dbReference type="EMBL" id="UYQ73254.1"/>
    </source>
</evidence>
<dbReference type="CDD" id="cd07814">
    <property type="entry name" value="SRPBCC_CalC_Aha1-like"/>
    <property type="match status" value="1"/>
</dbReference>
<evidence type="ECO:0000256" key="1">
    <source>
        <dbReference type="ARBA" id="ARBA00006817"/>
    </source>
</evidence>
<name>A0ABY6IV00_9HYPH</name>
<reference evidence="3" key="1">
    <citation type="submission" date="2022-10" db="EMBL/GenBank/DDBJ databases">
        <title>YIM 151497 complete genome.</title>
        <authorList>
            <person name="Chen X."/>
        </authorList>
    </citation>
    <scope>NUCLEOTIDE SEQUENCE</scope>
    <source>
        <strain evidence="3">YIM 151497</strain>
    </source>
</reference>
<dbReference type="Proteomes" id="UP001163882">
    <property type="component" value="Chromosome"/>
</dbReference>
<keyword evidence="4" id="KW-1185">Reference proteome</keyword>
<dbReference type="Pfam" id="PF08327">
    <property type="entry name" value="AHSA1"/>
    <property type="match status" value="1"/>
</dbReference>
<organism evidence="3 4">
    <name type="scientific">Pelagibacterium flavum</name>
    <dbReference type="NCBI Taxonomy" id="2984530"/>
    <lineage>
        <taxon>Bacteria</taxon>
        <taxon>Pseudomonadati</taxon>
        <taxon>Pseudomonadota</taxon>
        <taxon>Alphaproteobacteria</taxon>
        <taxon>Hyphomicrobiales</taxon>
        <taxon>Devosiaceae</taxon>
        <taxon>Pelagibacterium</taxon>
    </lineage>
</organism>
<accession>A0ABY6IV00</accession>
<comment type="similarity">
    <text evidence="1">Belongs to the AHA1 family.</text>
</comment>
<sequence>MPNVIAKTEHHFPSLSAGEVYAAWLDPAAVRAWMQRNLERTGRSARITEITIDPRVGGKYRFSDIDDEGQENPAWGYYRELMPGRRIVFTWFVEPAEEAEDNSTVTLELRPDGEGCVAIMAHEMDAQWADYIEPTAKAWKGMLESIEEST</sequence>
<feature type="domain" description="Activator of Hsp90 ATPase homologue 1/2-like C-terminal" evidence="2">
    <location>
        <begin position="16"/>
        <end position="148"/>
    </location>
</feature>
<dbReference type="EMBL" id="CP107716">
    <property type="protein sequence ID" value="UYQ73254.1"/>
    <property type="molecule type" value="Genomic_DNA"/>
</dbReference>
<protein>
    <submittedName>
        <fullName evidence="3">SRPBCC domain-containing protein</fullName>
    </submittedName>
</protein>
<dbReference type="InterPro" id="IPR023393">
    <property type="entry name" value="START-like_dom_sf"/>
</dbReference>
<dbReference type="RefSeq" id="WP_264226842.1">
    <property type="nucleotide sequence ID" value="NZ_CP107716.1"/>
</dbReference>
<evidence type="ECO:0000259" key="2">
    <source>
        <dbReference type="Pfam" id="PF08327"/>
    </source>
</evidence>
<evidence type="ECO:0000313" key="4">
    <source>
        <dbReference type="Proteomes" id="UP001163882"/>
    </source>
</evidence>
<dbReference type="SUPFAM" id="SSF55961">
    <property type="entry name" value="Bet v1-like"/>
    <property type="match status" value="1"/>
</dbReference>
<proteinExistence type="inferred from homology"/>
<dbReference type="Gene3D" id="3.30.530.20">
    <property type="match status" value="1"/>
</dbReference>
<dbReference type="InterPro" id="IPR013538">
    <property type="entry name" value="ASHA1/2-like_C"/>
</dbReference>